<dbReference type="InParanoid" id="C4R7X5"/>
<feature type="compositionally biased region" description="Polar residues" evidence="2">
    <location>
        <begin position="108"/>
        <end position="120"/>
    </location>
</feature>
<gene>
    <name evidence="3" type="ordered locus">PAS_chr4_0447</name>
</gene>
<evidence type="ECO:0000256" key="1">
    <source>
        <dbReference type="SAM" id="Coils"/>
    </source>
</evidence>
<dbReference type="OrthoDB" id="4069967at2759"/>
<dbReference type="GO" id="GO:0008270">
    <property type="term" value="F:zinc ion binding"/>
    <property type="evidence" value="ECO:0007669"/>
    <property type="project" value="InterPro"/>
</dbReference>
<dbReference type="HOGENOM" id="CLU_125085_0_0_1"/>
<accession>C4R7X5</accession>
<dbReference type="Proteomes" id="UP000000314">
    <property type="component" value="Chromosome 4"/>
</dbReference>
<protein>
    <recommendedName>
        <fullName evidence="5">CCHC-type domain-containing protein</fullName>
    </recommendedName>
</protein>
<dbReference type="Pfam" id="PF16588">
    <property type="entry name" value="zf-C2H2_10"/>
    <property type="match status" value="1"/>
</dbReference>
<dbReference type="GeneID" id="8201396"/>
<dbReference type="Gene3D" id="4.10.60.10">
    <property type="entry name" value="Zinc finger, CCHC-type"/>
    <property type="match status" value="1"/>
</dbReference>
<evidence type="ECO:0000256" key="2">
    <source>
        <dbReference type="SAM" id="MobiDB-lite"/>
    </source>
</evidence>
<dbReference type="OMA" id="REYPNMI"/>
<dbReference type="EMBL" id="FN392322">
    <property type="protein sequence ID" value="CAY71700.1"/>
    <property type="molecule type" value="Genomic_DNA"/>
</dbReference>
<keyword evidence="1" id="KW-0175">Coiled coil</keyword>
<evidence type="ECO:0000313" key="3">
    <source>
        <dbReference type="EMBL" id="CAY71700.1"/>
    </source>
</evidence>
<dbReference type="AlphaFoldDB" id="C4R7X5"/>
<evidence type="ECO:0008006" key="5">
    <source>
        <dbReference type="Google" id="ProtNLM"/>
    </source>
</evidence>
<sequence>MSQDMNYVARANQTVSELAAKVREKNLQLEQLEHSYKNKIRALDEYFKELQKNYPLPINAQKDSLPSLEDLVPPKCNHCNEIIEMDNYFLIPKGYKAEEPDSPIDTPSGVTSQPIHSTATRPHKKNKKVSCSFCKELGHSRRDCPIKLSQQIS</sequence>
<dbReference type="SUPFAM" id="SSF57756">
    <property type="entry name" value="Retrovirus zinc finger-like domains"/>
    <property type="match status" value="1"/>
</dbReference>
<evidence type="ECO:0000313" key="4">
    <source>
        <dbReference type="Proteomes" id="UP000000314"/>
    </source>
</evidence>
<dbReference type="GO" id="GO:0003676">
    <property type="term" value="F:nucleic acid binding"/>
    <property type="evidence" value="ECO:0007669"/>
    <property type="project" value="InterPro"/>
</dbReference>
<dbReference type="FunCoup" id="C4R7X5">
    <property type="interactions" value="12"/>
</dbReference>
<dbReference type="KEGG" id="ppa:PAS_chr4_0447"/>
<feature type="region of interest" description="Disordered" evidence="2">
    <location>
        <begin position="99"/>
        <end position="128"/>
    </location>
</feature>
<dbReference type="RefSeq" id="XP_002493879.1">
    <property type="nucleotide sequence ID" value="XM_002493834.1"/>
</dbReference>
<organism evidence="3 4">
    <name type="scientific">Komagataella phaffii (strain GS115 / ATCC 20864)</name>
    <name type="common">Yeast</name>
    <name type="synonym">Pichia pastoris</name>
    <dbReference type="NCBI Taxonomy" id="644223"/>
    <lineage>
        <taxon>Eukaryota</taxon>
        <taxon>Fungi</taxon>
        <taxon>Dikarya</taxon>
        <taxon>Ascomycota</taxon>
        <taxon>Saccharomycotina</taxon>
        <taxon>Pichiomycetes</taxon>
        <taxon>Pichiales</taxon>
        <taxon>Pichiaceae</taxon>
        <taxon>Komagataella</taxon>
    </lineage>
</organism>
<proteinExistence type="predicted"/>
<reference evidence="3 4" key="1">
    <citation type="journal article" date="2009" name="Nat. Biotechnol.">
        <title>Genome sequence of the recombinant protein production host Pichia pastoris.</title>
        <authorList>
            <person name="De Schutter K."/>
            <person name="Lin Y.C."/>
            <person name="Tiels P."/>
            <person name="Van Hecke A."/>
            <person name="Glinka S."/>
            <person name="Weber-Lehmann J."/>
            <person name="Rouze P."/>
            <person name="Van de Peer Y."/>
            <person name="Callewaert N."/>
        </authorList>
    </citation>
    <scope>NUCLEOTIDE SEQUENCE [LARGE SCALE GENOMIC DNA]</scope>
    <source>
        <strain evidence="4">GS115 / ATCC 20864</strain>
    </source>
</reference>
<feature type="coiled-coil region" evidence="1">
    <location>
        <begin position="8"/>
        <end position="49"/>
    </location>
</feature>
<name>C4R7X5_KOMPG</name>
<dbReference type="InterPro" id="IPR036875">
    <property type="entry name" value="Znf_CCHC_sf"/>
</dbReference>
<keyword evidence="4" id="KW-1185">Reference proteome</keyword>